<evidence type="ECO:0000313" key="3">
    <source>
        <dbReference type="Proteomes" id="UP000032515"/>
    </source>
</evidence>
<dbReference type="Proteomes" id="UP000032515">
    <property type="component" value="Unassembled WGS sequence"/>
</dbReference>
<keyword evidence="1" id="KW-1133">Transmembrane helix</keyword>
<feature type="transmembrane region" description="Helical" evidence="1">
    <location>
        <begin position="94"/>
        <end position="120"/>
    </location>
</feature>
<evidence type="ECO:0000256" key="1">
    <source>
        <dbReference type="SAM" id="Phobius"/>
    </source>
</evidence>
<comment type="caution">
    <text evidence="2">The sequence shown here is derived from an EMBL/GenBank/DDBJ whole genome shotgun (WGS) entry which is preliminary data.</text>
</comment>
<feature type="transmembrane region" description="Helical" evidence="1">
    <location>
        <begin position="184"/>
        <end position="209"/>
    </location>
</feature>
<reference evidence="2 3" key="1">
    <citation type="submission" date="2014-11" db="EMBL/GenBank/DDBJ databases">
        <title>Genomics and ecophysiology of heterotrophic nitrogen fixing bacteria isolated from estuarine surface water.</title>
        <authorList>
            <person name="Bentzon-Tilia M."/>
            <person name="Severin I."/>
            <person name="Hansen L.H."/>
            <person name="Riemann L."/>
        </authorList>
    </citation>
    <scope>NUCLEOTIDE SEQUENCE [LARGE SCALE GENOMIC DNA]</scope>
    <source>
        <strain evidence="2 3">BAL398</strain>
    </source>
</reference>
<sequence>MRVISFSVGPLAMLALVFASIAVLNAFIVVAQRSIELAGGQTDLGEQTLRTSLKLSLAILTRIGLLMAAAALAVNSVGGHSLAATMMTGIDGMAFAHVNTLSMWWSAFIATLVLLMVIHAEHNAGQPAMMAAGRELVQRRIWLAASIVVLTVGYVALGFVQDAIRVVLMDFWLHSPLNQILKNLIYFVFILSFAMLRLWMTLLILTFGLKQSYIRGS</sequence>
<protein>
    <submittedName>
        <fullName evidence="2">Uncharacterized protein</fullName>
    </submittedName>
</protein>
<dbReference type="OrthoDB" id="8236935at2"/>
<feature type="transmembrane region" description="Helical" evidence="1">
    <location>
        <begin position="141"/>
        <end position="164"/>
    </location>
</feature>
<feature type="transmembrane region" description="Helical" evidence="1">
    <location>
        <begin position="12"/>
        <end position="31"/>
    </location>
</feature>
<proteinExistence type="predicted"/>
<keyword evidence="1" id="KW-0472">Membrane</keyword>
<gene>
    <name evidence="2" type="ORF">OO17_02325</name>
</gene>
<dbReference type="AlphaFoldDB" id="A0A0D7F3Z5"/>
<accession>A0A0D7F3Z5</accession>
<name>A0A0D7F3Z5_RHOPL</name>
<dbReference type="PATRIC" id="fig|1076.23.peg.4702"/>
<dbReference type="EMBL" id="JXXE01000037">
    <property type="protein sequence ID" value="KIZ47818.1"/>
    <property type="molecule type" value="Genomic_DNA"/>
</dbReference>
<keyword evidence="1" id="KW-0812">Transmembrane</keyword>
<evidence type="ECO:0000313" key="2">
    <source>
        <dbReference type="EMBL" id="KIZ47818.1"/>
    </source>
</evidence>
<organism evidence="2 3">
    <name type="scientific">Rhodopseudomonas palustris</name>
    <dbReference type="NCBI Taxonomy" id="1076"/>
    <lineage>
        <taxon>Bacteria</taxon>
        <taxon>Pseudomonadati</taxon>
        <taxon>Pseudomonadota</taxon>
        <taxon>Alphaproteobacteria</taxon>
        <taxon>Hyphomicrobiales</taxon>
        <taxon>Nitrobacteraceae</taxon>
        <taxon>Rhodopseudomonas</taxon>
    </lineage>
</organism>